<evidence type="ECO:0000256" key="6">
    <source>
        <dbReference type="ARBA" id="ARBA00023136"/>
    </source>
</evidence>
<dbReference type="PANTHER" id="PTHR33452">
    <property type="entry name" value="OXIDOREDUCTASE CATD-RELATED"/>
    <property type="match status" value="1"/>
</dbReference>
<evidence type="ECO:0000256" key="2">
    <source>
        <dbReference type="ARBA" id="ARBA00006679"/>
    </source>
</evidence>
<keyword evidence="3" id="KW-1003">Cell membrane</keyword>
<reference evidence="8 9" key="1">
    <citation type="submission" date="2022-03" db="EMBL/GenBank/DDBJ databases">
        <title>Novel taxa within the pig intestine.</title>
        <authorList>
            <person name="Wylensek D."/>
            <person name="Bishof K."/>
            <person name="Afrizal A."/>
            <person name="Clavel T."/>
        </authorList>
    </citation>
    <scope>NUCLEOTIDE SEQUENCE [LARGE SCALE GENOMIC DNA]</scope>
    <source>
        <strain evidence="8 9">CLA-KB-P66</strain>
    </source>
</reference>
<evidence type="ECO:0000256" key="5">
    <source>
        <dbReference type="ARBA" id="ARBA00022989"/>
    </source>
</evidence>
<dbReference type="PANTHER" id="PTHR33452:SF1">
    <property type="entry name" value="INNER MEMBRANE PROTEIN YPHA-RELATED"/>
    <property type="match status" value="1"/>
</dbReference>
<feature type="transmembrane region" description="Helical" evidence="7">
    <location>
        <begin position="114"/>
        <end position="137"/>
    </location>
</feature>
<feature type="transmembrane region" description="Helical" evidence="7">
    <location>
        <begin position="90"/>
        <end position="108"/>
    </location>
</feature>
<evidence type="ECO:0000313" key="9">
    <source>
        <dbReference type="Proteomes" id="UP001275932"/>
    </source>
</evidence>
<evidence type="ECO:0000256" key="3">
    <source>
        <dbReference type="ARBA" id="ARBA00022475"/>
    </source>
</evidence>
<feature type="transmembrane region" description="Helical" evidence="7">
    <location>
        <begin position="21"/>
        <end position="42"/>
    </location>
</feature>
<dbReference type="RefSeq" id="WP_370396901.1">
    <property type="nucleotide sequence ID" value="NZ_JALBUT010000004.1"/>
</dbReference>
<name>A0ABU4WI61_9BACT</name>
<keyword evidence="6 7" id="KW-0472">Membrane</keyword>
<evidence type="ECO:0000256" key="4">
    <source>
        <dbReference type="ARBA" id="ARBA00022692"/>
    </source>
</evidence>
<dbReference type="InterPro" id="IPR032808">
    <property type="entry name" value="DoxX"/>
</dbReference>
<keyword evidence="9" id="KW-1185">Reference proteome</keyword>
<gene>
    <name evidence="8" type="ORF">MOX91_04565</name>
</gene>
<accession>A0ABU4WI61</accession>
<keyword evidence="5 7" id="KW-1133">Transmembrane helix</keyword>
<proteinExistence type="inferred from homology"/>
<feature type="transmembrane region" description="Helical" evidence="7">
    <location>
        <begin position="181"/>
        <end position="203"/>
    </location>
</feature>
<dbReference type="EMBL" id="JALBUT010000004">
    <property type="protein sequence ID" value="MDX8415453.1"/>
    <property type="molecule type" value="Genomic_DNA"/>
</dbReference>
<dbReference type="Proteomes" id="UP001275932">
    <property type="component" value="Unassembled WGS sequence"/>
</dbReference>
<comment type="caution">
    <text evidence="8">The sequence shown here is derived from an EMBL/GenBank/DDBJ whole genome shotgun (WGS) entry which is preliminary data.</text>
</comment>
<sequence length="212" mass="23705">MKKLSEFLICFFKNIPASSDAQSAAVSIFRIFAGIMMLPYGWSKIQNYGELSVNFFNDPIGIGMLPSLWLTLFAQIGCAAMLILGLQTRFAAFVLFINMAVATKFHFFDPFFVKALPILFLGMYAFLMVSGGGKFSLDNLIFRNVKTENSARSNMNIFSRSVRIAVCFVLSWIVFSNAFSGIFSFLILALVFALFASAIYGYCPITDIIRKK</sequence>
<feature type="transmembrane region" description="Helical" evidence="7">
    <location>
        <begin position="157"/>
        <end position="175"/>
    </location>
</feature>
<evidence type="ECO:0000313" key="8">
    <source>
        <dbReference type="EMBL" id="MDX8415453.1"/>
    </source>
</evidence>
<keyword evidence="4 7" id="KW-0812">Transmembrane</keyword>
<feature type="transmembrane region" description="Helical" evidence="7">
    <location>
        <begin position="62"/>
        <end position="83"/>
    </location>
</feature>
<organism evidence="8 9">
    <name type="scientific">Intestinicryptomonas porci</name>
    <dbReference type="NCBI Taxonomy" id="2926320"/>
    <lineage>
        <taxon>Bacteria</taxon>
        <taxon>Pseudomonadati</taxon>
        <taxon>Verrucomicrobiota</taxon>
        <taxon>Opitutia</taxon>
        <taxon>Opitutales</taxon>
        <taxon>Intestinicryptomonaceae</taxon>
        <taxon>Intestinicryptomonas</taxon>
    </lineage>
</organism>
<dbReference type="InterPro" id="IPR051907">
    <property type="entry name" value="DoxX-like_oxidoreductase"/>
</dbReference>
<comment type="subcellular location">
    <subcellularLocation>
        <location evidence="1">Cell membrane</location>
        <topology evidence="1">Multi-pass membrane protein</topology>
    </subcellularLocation>
</comment>
<comment type="similarity">
    <text evidence="2">Belongs to the DoxX family.</text>
</comment>
<evidence type="ECO:0000256" key="1">
    <source>
        <dbReference type="ARBA" id="ARBA00004651"/>
    </source>
</evidence>
<dbReference type="Pfam" id="PF07681">
    <property type="entry name" value="DoxX"/>
    <property type="match status" value="1"/>
</dbReference>
<protein>
    <submittedName>
        <fullName evidence="8">DoxX family protein</fullName>
    </submittedName>
</protein>
<evidence type="ECO:0000256" key="7">
    <source>
        <dbReference type="SAM" id="Phobius"/>
    </source>
</evidence>